<protein>
    <submittedName>
        <fullName evidence="1">Uncharacterized protein</fullName>
    </submittedName>
</protein>
<dbReference type="RefSeq" id="WP_182052137.1">
    <property type="nucleotide sequence ID" value="NZ_CP117989.1"/>
</dbReference>
<reference evidence="1" key="1">
    <citation type="submission" date="2023-02" db="EMBL/GenBank/DDBJ databases">
        <title>Isolation, identification, and genome analysis of Vibrio campbellii in the Penaeus vannamei larvae stage.</title>
        <authorList>
            <person name="Huang T."/>
            <person name="Zhang B."/>
        </authorList>
    </citation>
    <scope>NUCLEOTIDE SEQUENCE</scope>
    <source>
        <strain evidence="1">20220413_1</strain>
    </source>
</reference>
<dbReference type="Proteomes" id="UP001219537">
    <property type="component" value="Chromosome 2"/>
</dbReference>
<evidence type="ECO:0000313" key="1">
    <source>
        <dbReference type="EMBL" id="WDG11510.1"/>
    </source>
</evidence>
<evidence type="ECO:0000313" key="2">
    <source>
        <dbReference type="Proteomes" id="UP001219537"/>
    </source>
</evidence>
<accession>A0AAQ3B451</accession>
<gene>
    <name evidence="1" type="ORF">PUN50_19845</name>
</gene>
<dbReference type="EMBL" id="CP117989">
    <property type="protein sequence ID" value="WDG11510.1"/>
    <property type="molecule type" value="Genomic_DNA"/>
</dbReference>
<sequence>MRFQTIGLLALFIIGMGAVGIYKSEDLSRISNHEETENAEPQNVQKTVLALAVRNASKAGTLVSRDSFELLPATFSPEDEGLYITEGEEELLEPEIFILKHKMDAGQFISLDDLESLKSKNFTDMVLRVDRSSIENFTSDFYDVYWHFNNSGRDKNSRKVKLFSKNVFIRPLNQSQEGEQNAVPHNSDHENLSPVVFSVNDDVVERYLQADQLGYFKIVNVTQKSINLENYSTLEVDSSKEIQANDISSSYKYDVNFIK</sequence>
<dbReference type="AlphaFoldDB" id="A0AAQ3B451"/>
<proteinExistence type="predicted"/>
<name>A0AAQ3B451_9VIBR</name>
<organism evidence="1 2">
    <name type="scientific">Vibrio campbellii</name>
    <dbReference type="NCBI Taxonomy" id="680"/>
    <lineage>
        <taxon>Bacteria</taxon>
        <taxon>Pseudomonadati</taxon>
        <taxon>Pseudomonadota</taxon>
        <taxon>Gammaproteobacteria</taxon>
        <taxon>Vibrionales</taxon>
        <taxon>Vibrionaceae</taxon>
        <taxon>Vibrio</taxon>
    </lineage>
</organism>